<dbReference type="InterPro" id="IPR021295">
    <property type="entry name" value="DUF2867"/>
</dbReference>
<dbReference type="InterPro" id="IPR008030">
    <property type="entry name" value="NmrA-like"/>
</dbReference>
<evidence type="ECO:0000256" key="1">
    <source>
        <dbReference type="SAM" id="Phobius"/>
    </source>
</evidence>
<protein>
    <submittedName>
        <fullName evidence="3">SDR family oxidoreductase</fullName>
    </submittedName>
</protein>
<dbReference type="InterPro" id="IPR051207">
    <property type="entry name" value="ComplexI_NDUFA9_subunit"/>
</dbReference>
<dbReference type="EMBL" id="VXPY01000047">
    <property type="protein sequence ID" value="MYD90083.1"/>
    <property type="molecule type" value="Genomic_DNA"/>
</dbReference>
<keyword evidence="1" id="KW-0812">Transmembrane</keyword>
<keyword evidence="1" id="KW-1133">Transmembrane helix</keyword>
<gene>
    <name evidence="3" type="ORF">F4Y08_07055</name>
</gene>
<reference evidence="3" key="1">
    <citation type="submission" date="2019-09" db="EMBL/GenBank/DDBJ databases">
        <title>Characterisation of the sponge microbiome using genome-centric metagenomics.</title>
        <authorList>
            <person name="Engelberts J.P."/>
            <person name="Robbins S.J."/>
            <person name="De Goeij J.M."/>
            <person name="Aranda M."/>
            <person name="Bell S.C."/>
            <person name="Webster N.S."/>
        </authorList>
    </citation>
    <scope>NUCLEOTIDE SEQUENCE</scope>
    <source>
        <strain evidence="3">SB0662_bin_9</strain>
    </source>
</reference>
<proteinExistence type="predicted"/>
<dbReference type="SUPFAM" id="SSF51735">
    <property type="entry name" value="NAD(P)-binding Rossmann-fold domains"/>
    <property type="match status" value="1"/>
</dbReference>
<dbReference type="Gene3D" id="3.40.50.720">
    <property type="entry name" value="NAD(P)-binding Rossmann-like Domain"/>
    <property type="match status" value="1"/>
</dbReference>
<name>A0A6B1DTR4_9CHLR</name>
<dbReference type="Pfam" id="PF05368">
    <property type="entry name" value="NmrA"/>
    <property type="match status" value="1"/>
</dbReference>
<dbReference type="InterPro" id="IPR036291">
    <property type="entry name" value="NAD(P)-bd_dom_sf"/>
</dbReference>
<accession>A0A6B1DTR4</accession>
<dbReference type="SUPFAM" id="SSF55961">
    <property type="entry name" value="Bet v1-like"/>
    <property type="match status" value="1"/>
</dbReference>
<keyword evidence="1" id="KW-0472">Membrane</keyword>
<dbReference type="PANTHER" id="PTHR12126:SF11">
    <property type="entry name" value="NADH DEHYDROGENASE [UBIQUINONE] 1 ALPHA SUBCOMPLEX SUBUNIT 9, MITOCHONDRIAL"/>
    <property type="match status" value="1"/>
</dbReference>
<feature type="transmembrane region" description="Helical" evidence="1">
    <location>
        <begin position="457"/>
        <end position="478"/>
    </location>
</feature>
<organism evidence="3">
    <name type="scientific">Caldilineaceae bacterium SB0662_bin_9</name>
    <dbReference type="NCBI Taxonomy" id="2605258"/>
    <lineage>
        <taxon>Bacteria</taxon>
        <taxon>Bacillati</taxon>
        <taxon>Chloroflexota</taxon>
        <taxon>Caldilineae</taxon>
        <taxon>Caldilineales</taxon>
        <taxon>Caldilineaceae</taxon>
    </lineage>
</organism>
<dbReference type="Pfam" id="PF11066">
    <property type="entry name" value="DUF2867"/>
    <property type="match status" value="1"/>
</dbReference>
<dbReference type="AlphaFoldDB" id="A0A6B1DTR4"/>
<sequence length="496" mass="55452">MARSERILVTGATGYIGGRLVPRLLQEGYRVRVLVRSQVRVLSRPWSDQVEILTGDIFDSQTREKVLAGVDSAYYLIHSMSQGSNFHNLDLEAARAFGQAAQKAGVNRIMYLGGLGNPEGNLSQHLRSRQETGQALREGGVPVTEFRAAVIVGAGSISFEMIRHLVERLPVMICPRWIYSRIQPIAVQDVLEYLVGALDTPASRGLTIEIGGKNTTTYKGLMLGYAEQRGLRRLLLAVPVLTPRLSSYWVHWLTPIPSDITVALVEGLRNDVIVTDDLAHTLFPHIEPQDYASAIGIVINDLDEGRIDTSWSDAVGTTPEWDQPVRLETRQGMIIERRSRRVAASAQAVYKVCTGIGAARGWYFANWTWRLRGMVDRLLGGAGLRRGRRHPDDLRIGDALDFWRVEDLKADRLVRLRAEMKLPGRAWLQFEVREAQDGTTHLEQTAAFIPKGLTGLAYWYGLYPVHAWIFGGLAKAIARRAEHRMTAHEPDAANHR</sequence>
<feature type="domain" description="NmrA-like" evidence="2">
    <location>
        <begin position="5"/>
        <end position="113"/>
    </location>
</feature>
<comment type="caution">
    <text evidence="3">The sequence shown here is derived from an EMBL/GenBank/DDBJ whole genome shotgun (WGS) entry which is preliminary data.</text>
</comment>
<evidence type="ECO:0000313" key="3">
    <source>
        <dbReference type="EMBL" id="MYD90083.1"/>
    </source>
</evidence>
<dbReference type="CDD" id="cd05245">
    <property type="entry name" value="SDR_a2"/>
    <property type="match status" value="1"/>
</dbReference>
<evidence type="ECO:0000259" key="2">
    <source>
        <dbReference type="Pfam" id="PF05368"/>
    </source>
</evidence>
<dbReference type="GO" id="GO:0044877">
    <property type="term" value="F:protein-containing complex binding"/>
    <property type="evidence" value="ECO:0007669"/>
    <property type="project" value="TreeGrafter"/>
</dbReference>
<dbReference type="PANTHER" id="PTHR12126">
    <property type="entry name" value="NADH-UBIQUINONE OXIDOREDUCTASE 39 KDA SUBUNIT-RELATED"/>
    <property type="match status" value="1"/>
</dbReference>